<evidence type="ECO:0000313" key="6">
    <source>
        <dbReference type="Proteomes" id="UP000649604"/>
    </source>
</evidence>
<evidence type="ECO:0000259" key="4">
    <source>
        <dbReference type="PROSITE" id="PS50893"/>
    </source>
</evidence>
<dbReference type="GO" id="GO:0043190">
    <property type="term" value="C:ATP-binding cassette (ABC) transporter complex"/>
    <property type="evidence" value="ECO:0007669"/>
    <property type="project" value="TreeGrafter"/>
</dbReference>
<name>A0A9D5JTB6_9BACT</name>
<keyword evidence="3 5" id="KW-0067">ATP-binding</keyword>
<dbReference type="InterPro" id="IPR027417">
    <property type="entry name" value="P-loop_NTPase"/>
</dbReference>
<dbReference type="GO" id="GO:0005524">
    <property type="term" value="F:ATP binding"/>
    <property type="evidence" value="ECO:0007669"/>
    <property type="project" value="UniProtKB-KW"/>
</dbReference>
<dbReference type="PANTHER" id="PTHR43553">
    <property type="entry name" value="HEAVY METAL TRANSPORTER"/>
    <property type="match status" value="1"/>
</dbReference>
<dbReference type="GO" id="GO:0042626">
    <property type="term" value="F:ATPase-coupled transmembrane transporter activity"/>
    <property type="evidence" value="ECO:0007669"/>
    <property type="project" value="TreeGrafter"/>
</dbReference>
<dbReference type="Pfam" id="PF00005">
    <property type="entry name" value="ABC_tran"/>
    <property type="match status" value="1"/>
</dbReference>
<keyword evidence="1" id="KW-0813">Transport</keyword>
<dbReference type="SUPFAM" id="SSF52540">
    <property type="entry name" value="P-loop containing nucleoside triphosphate hydrolases"/>
    <property type="match status" value="1"/>
</dbReference>
<dbReference type="PROSITE" id="PS50893">
    <property type="entry name" value="ABC_TRANSPORTER_2"/>
    <property type="match status" value="1"/>
</dbReference>
<dbReference type="Proteomes" id="UP000649604">
    <property type="component" value="Unassembled WGS sequence"/>
</dbReference>
<dbReference type="Gene3D" id="3.40.50.300">
    <property type="entry name" value="P-loop containing nucleotide triphosphate hydrolases"/>
    <property type="match status" value="1"/>
</dbReference>
<feature type="domain" description="ABC transporter" evidence="4">
    <location>
        <begin position="3"/>
        <end position="245"/>
    </location>
</feature>
<keyword evidence="2" id="KW-0547">Nucleotide-binding</keyword>
<sequence>MRITFDHVSSAYTTRTRATQPALQNICLDVDTTSLIGICGRTGSGKTTLIRHLNGIIKPDTGRIFVDGADIHRSKNSLHALRQRIGMTFQFPERQLFGQTVWEELTYTLERREVPHDQMKHQVLSACALVDFDVHALRHRSPFSLSRGEQRKLSIAVILSLRPELLVLDEPTAGMDRANAFSFLHRLRTLHQTHQAQIILVSHDIELLMHVADDLIILAHGSIAFAGSLPQILTTPHLLRDAGIPLPPIYQVLQLLRQSYPQISLSVQSFDEALQEIITHVPR</sequence>
<dbReference type="EMBL" id="WJJP01000140">
    <property type="protein sequence ID" value="MBD3323828.1"/>
    <property type="molecule type" value="Genomic_DNA"/>
</dbReference>
<dbReference type="InterPro" id="IPR015856">
    <property type="entry name" value="ABC_transpr_CbiO/EcfA_su"/>
</dbReference>
<dbReference type="InterPro" id="IPR003439">
    <property type="entry name" value="ABC_transporter-like_ATP-bd"/>
</dbReference>
<gene>
    <name evidence="5" type="ORF">GF339_04545</name>
</gene>
<dbReference type="SMART" id="SM00382">
    <property type="entry name" value="AAA"/>
    <property type="match status" value="1"/>
</dbReference>
<dbReference type="GO" id="GO:0016887">
    <property type="term" value="F:ATP hydrolysis activity"/>
    <property type="evidence" value="ECO:0007669"/>
    <property type="project" value="InterPro"/>
</dbReference>
<evidence type="ECO:0000256" key="3">
    <source>
        <dbReference type="ARBA" id="ARBA00022840"/>
    </source>
</evidence>
<organism evidence="5 6">
    <name type="scientific">candidate division KSB3 bacterium</name>
    <dbReference type="NCBI Taxonomy" id="2044937"/>
    <lineage>
        <taxon>Bacteria</taxon>
        <taxon>candidate division KSB3</taxon>
    </lineage>
</organism>
<dbReference type="InterPro" id="IPR003593">
    <property type="entry name" value="AAA+_ATPase"/>
</dbReference>
<evidence type="ECO:0000313" key="5">
    <source>
        <dbReference type="EMBL" id="MBD3323828.1"/>
    </source>
</evidence>
<reference evidence="5" key="1">
    <citation type="submission" date="2019-11" db="EMBL/GenBank/DDBJ databases">
        <title>Microbial mats filling the niche in hypersaline microbial mats.</title>
        <authorList>
            <person name="Wong H.L."/>
            <person name="Macleod F.I."/>
            <person name="White R.A. III"/>
            <person name="Burns B.P."/>
        </authorList>
    </citation>
    <scope>NUCLEOTIDE SEQUENCE</scope>
    <source>
        <strain evidence="5">Rbin_158</strain>
    </source>
</reference>
<dbReference type="InterPro" id="IPR050095">
    <property type="entry name" value="ECF_ABC_transporter_ATP-bd"/>
</dbReference>
<accession>A0A9D5JTB6</accession>
<evidence type="ECO:0000256" key="1">
    <source>
        <dbReference type="ARBA" id="ARBA00022448"/>
    </source>
</evidence>
<comment type="caution">
    <text evidence="5">The sequence shown here is derived from an EMBL/GenBank/DDBJ whole genome shotgun (WGS) entry which is preliminary data.</text>
</comment>
<dbReference type="CDD" id="cd03225">
    <property type="entry name" value="ABC_cobalt_CbiO_domain1"/>
    <property type="match status" value="1"/>
</dbReference>
<proteinExistence type="predicted"/>
<dbReference type="AlphaFoldDB" id="A0A9D5JTB6"/>
<protein>
    <submittedName>
        <fullName evidence="5">ATP-binding cassette domain-containing protein</fullName>
    </submittedName>
</protein>
<evidence type="ECO:0000256" key="2">
    <source>
        <dbReference type="ARBA" id="ARBA00022741"/>
    </source>
</evidence>